<dbReference type="OrthoDB" id="149645at2"/>
<evidence type="ECO:0000313" key="1">
    <source>
        <dbReference type="EMBL" id="QBD76184.1"/>
    </source>
</evidence>
<dbReference type="RefSeq" id="WP_129886779.1">
    <property type="nucleotide sequence ID" value="NZ_CP035758.1"/>
</dbReference>
<reference evidence="1 2" key="1">
    <citation type="submission" date="2019-01" db="EMBL/GenBank/DDBJ databases">
        <title>Ktedonosporobacter rubrisoli SCAWS-G2.</title>
        <authorList>
            <person name="Huang Y."/>
            <person name="Yan B."/>
        </authorList>
    </citation>
    <scope>NUCLEOTIDE SEQUENCE [LARGE SCALE GENOMIC DNA]</scope>
    <source>
        <strain evidence="1 2">SCAWS-G2</strain>
    </source>
</reference>
<evidence type="ECO:0000313" key="2">
    <source>
        <dbReference type="Proteomes" id="UP000290365"/>
    </source>
</evidence>
<organism evidence="1 2">
    <name type="scientific">Ktedonosporobacter rubrisoli</name>
    <dbReference type="NCBI Taxonomy" id="2509675"/>
    <lineage>
        <taxon>Bacteria</taxon>
        <taxon>Bacillati</taxon>
        <taxon>Chloroflexota</taxon>
        <taxon>Ktedonobacteria</taxon>
        <taxon>Ktedonobacterales</taxon>
        <taxon>Ktedonosporobacteraceae</taxon>
        <taxon>Ktedonosporobacter</taxon>
    </lineage>
</organism>
<accession>A0A4P6JLU6</accession>
<name>A0A4P6JLU6_KTERU</name>
<keyword evidence="2" id="KW-1185">Reference proteome</keyword>
<dbReference type="EMBL" id="CP035758">
    <property type="protein sequence ID" value="QBD76184.1"/>
    <property type="molecule type" value="Genomic_DNA"/>
</dbReference>
<dbReference type="AlphaFoldDB" id="A0A4P6JLU6"/>
<dbReference type="KEGG" id="kbs:EPA93_09245"/>
<gene>
    <name evidence="1" type="ORF">EPA93_09245</name>
</gene>
<dbReference type="Proteomes" id="UP000290365">
    <property type="component" value="Chromosome"/>
</dbReference>
<proteinExistence type="predicted"/>
<sequence>MQLSDVETMVRQDLFDPLGGPNMRWQTTDIDRAIDKAVDHYSAYYPNILYVDMPAEPFQRTYPYPQSWNPNYPAWWIERVIYPLQIYGSYFTPPGFSAIAAKQAGSGLSVGSYQYAVTFLSQGGETTLGPATSVSTSSGSQQIALSSIAQGPAQPNTPGIATNTVIGRNLYRSLVNGSTLYLLATISDNTTSSYIDSVPDSALINQPQPPTLNTSGVMYYPPIERNFSEYSNIFDSTAALAAGGNQGTMGAVGVNQAVTNPSFTLMLNNADLPKDNTLILRVFYASKHQLDTTGSTIPEVHRDIIVLGACAYAMEAYQVPTNDNFDFQDGGLRDRIDDTNIPASWLAATRARMDRFIERLEEIKQQRDYCASARTRWGDEPRYWPRL</sequence>
<protein>
    <submittedName>
        <fullName evidence="1">Uncharacterized protein</fullName>
    </submittedName>
</protein>